<dbReference type="InterPro" id="IPR009282">
    <property type="entry name" value="DUF937"/>
</dbReference>
<reference evidence="3" key="1">
    <citation type="journal article" date="2019" name="Int. J. Syst. Evol. Microbiol.">
        <title>The Global Catalogue of Microorganisms (GCM) 10K type strain sequencing project: providing services to taxonomists for standard genome sequencing and annotation.</title>
        <authorList>
            <consortium name="The Broad Institute Genomics Platform"/>
            <consortium name="The Broad Institute Genome Sequencing Center for Infectious Disease"/>
            <person name="Wu L."/>
            <person name="Ma J."/>
        </authorList>
    </citation>
    <scope>NUCLEOTIDE SEQUENCE [LARGE SCALE GENOMIC DNA]</scope>
    <source>
        <strain evidence="3">CGMCC 1.6960</strain>
    </source>
</reference>
<name>A0ABQ2KEK5_9MICO</name>
<evidence type="ECO:0008006" key="4">
    <source>
        <dbReference type="Google" id="ProtNLM"/>
    </source>
</evidence>
<gene>
    <name evidence="2" type="ORF">GCM10010968_09190</name>
</gene>
<dbReference type="RefSeq" id="WP_188716523.1">
    <property type="nucleotide sequence ID" value="NZ_BAABBD010000006.1"/>
</dbReference>
<evidence type="ECO:0000313" key="2">
    <source>
        <dbReference type="EMBL" id="GGN80892.1"/>
    </source>
</evidence>
<proteinExistence type="predicted"/>
<dbReference type="Proteomes" id="UP000626982">
    <property type="component" value="Unassembled WGS sequence"/>
</dbReference>
<accession>A0ABQ2KEK5</accession>
<feature type="region of interest" description="Disordered" evidence="1">
    <location>
        <begin position="134"/>
        <end position="205"/>
    </location>
</feature>
<protein>
    <recommendedName>
        <fullName evidence="4">DUF937 domain-containing protein</fullName>
    </recommendedName>
</protein>
<feature type="compositionally biased region" description="Gly residues" evidence="1">
    <location>
        <begin position="165"/>
        <end position="205"/>
    </location>
</feature>
<evidence type="ECO:0000313" key="3">
    <source>
        <dbReference type="Proteomes" id="UP000626982"/>
    </source>
</evidence>
<comment type="caution">
    <text evidence="2">The sequence shown here is derived from an EMBL/GenBank/DDBJ whole genome shotgun (WGS) entry which is preliminary data.</text>
</comment>
<dbReference type="Pfam" id="PF06078">
    <property type="entry name" value="DUF937"/>
    <property type="match status" value="1"/>
</dbReference>
<keyword evidence="3" id="KW-1185">Reference proteome</keyword>
<dbReference type="EMBL" id="BMLM01000001">
    <property type="protein sequence ID" value="GGN80892.1"/>
    <property type="molecule type" value="Genomic_DNA"/>
</dbReference>
<sequence length="205" mass="20546">MSEVQQLVGRMPVGRIAQQAGVSEDDARRAIDAIVPVLVGGMQANAADPAGERSLVGALGQHRGHLDERLGGDVDADDGERIVHNVFGDRTDQVARAAGGDSALGGIIRKILPIVAPMVIAWIANRFLGGQQGQAAQQQGGHVESPFGEGKAQRPAPDPEPAQQQGGGLGDLLGGLLGGGSGGSSGGPLGPLGDVLGGLLGGGKR</sequence>
<evidence type="ECO:0000256" key="1">
    <source>
        <dbReference type="SAM" id="MobiDB-lite"/>
    </source>
</evidence>
<organism evidence="2 3">
    <name type="scientific">Agrococcus terreus</name>
    <dbReference type="NCBI Taxonomy" id="574649"/>
    <lineage>
        <taxon>Bacteria</taxon>
        <taxon>Bacillati</taxon>
        <taxon>Actinomycetota</taxon>
        <taxon>Actinomycetes</taxon>
        <taxon>Micrococcales</taxon>
        <taxon>Microbacteriaceae</taxon>
        <taxon>Agrococcus</taxon>
    </lineage>
</organism>